<comment type="caution">
    <text evidence="2">The sequence shown here is derived from an EMBL/GenBank/DDBJ whole genome shotgun (WGS) entry which is preliminary data.</text>
</comment>
<feature type="transmembrane region" description="Helical" evidence="1">
    <location>
        <begin position="197"/>
        <end position="217"/>
    </location>
</feature>
<feature type="transmembrane region" description="Helical" evidence="1">
    <location>
        <begin position="76"/>
        <end position="93"/>
    </location>
</feature>
<dbReference type="EMBL" id="DYUB01000138">
    <property type="protein sequence ID" value="HJG96295.1"/>
    <property type="molecule type" value="Genomic_DNA"/>
</dbReference>
<evidence type="ECO:0000256" key="1">
    <source>
        <dbReference type="SAM" id="Phobius"/>
    </source>
</evidence>
<reference evidence="2" key="2">
    <citation type="submission" date="2021-09" db="EMBL/GenBank/DDBJ databases">
        <authorList>
            <person name="Gilroy R."/>
        </authorList>
    </citation>
    <scope>NUCLEOTIDE SEQUENCE</scope>
    <source>
        <strain evidence="2">1277</strain>
    </source>
</reference>
<keyword evidence="1" id="KW-0812">Transmembrane</keyword>
<feature type="transmembrane region" description="Helical" evidence="1">
    <location>
        <begin position="105"/>
        <end position="125"/>
    </location>
</feature>
<name>A0A921SZR1_9FIRM</name>
<feature type="transmembrane region" description="Helical" evidence="1">
    <location>
        <begin position="44"/>
        <end position="64"/>
    </location>
</feature>
<organism evidence="2 3">
    <name type="scientific">Romboutsia timonensis</name>
    <dbReference type="NCBI Taxonomy" id="1776391"/>
    <lineage>
        <taxon>Bacteria</taxon>
        <taxon>Bacillati</taxon>
        <taxon>Bacillota</taxon>
        <taxon>Clostridia</taxon>
        <taxon>Peptostreptococcales</taxon>
        <taxon>Peptostreptococcaceae</taxon>
        <taxon>Romboutsia</taxon>
    </lineage>
</organism>
<feature type="transmembrane region" description="Helical" evidence="1">
    <location>
        <begin position="137"/>
        <end position="156"/>
    </location>
</feature>
<keyword evidence="1" id="KW-1133">Transmembrane helix</keyword>
<reference evidence="2" key="1">
    <citation type="journal article" date="2021" name="PeerJ">
        <title>Extensive microbial diversity within the chicken gut microbiome revealed by metagenomics and culture.</title>
        <authorList>
            <person name="Gilroy R."/>
            <person name="Ravi A."/>
            <person name="Getino M."/>
            <person name="Pursley I."/>
            <person name="Horton D.L."/>
            <person name="Alikhan N.F."/>
            <person name="Baker D."/>
            <person name="Gharbi K."/>
            <person name="Hall N."/>
            <person name="Watson M."/>
            <person name="Adriaenssens E.M."/>
            <person name="Foster-Nyarko E."/>
            <person name="Jarju S."/>
            <person name="Secka A."/>
            <person name="Antonio M."/>
            <person name="Oren A."/>
            <person name="Chaudhuri R.R."/>
            <person name="La Ragione R."/>
            <person name="Hildebrand F."/>
            <person name="Pallen M.J."/>
        </authorList>
    </citation>
    <scope>NUCLEOTIDE SEQUENCE</scope>
    <source>
        <strain evidence="2">1277</strain>
    </source>
</reference>
<proteinExistence type="predicted"/>
<feature type="non-terminal residue" evidence="2">
    <location>
        <position position="246"/>
    </location>
</feature>
<sequence>MVKKLYSVFMIYVAMVMIIFSSLITQANPTFLQSNLLSKRLFAYNLLNNFSNVIVGVLLILMGYQIKGNIKFIKKYIYIYIVNLLIFIGLFLWTRSFTISNLYDVVLPITRNTYPSVIGAISALLIKDSIKDWTKKYKLSMILGGYVIIFTLPSIFNKDIFGLGNGNNIVTAFLLVTLGIVYSNVEIDKLHVNKKVITLMSVSVILNVVLALSMPYISLKIHGDLSTAYRFNVLTSISVIAMSIVI</sequence>
<evidence type="ECO:0000313" key="3">
    <source>
        <dbReference type="Proteomes" id="UP000776700"/>
    </source>
</evidence>
<keyword evidence="1" id="KW-0472">Membrane</keyword>
<feature type="transmembrane region" description="Helical" evidence="1">
    <location>
        <begin position="229"/>
        <end position="245"/>
    </location>
</feature>
<evidence type="ECO:0008006" key="4">
    <source>
        <dbReference type="Google" id="ProtNLM"/>
    </source>
</evidence>
<protein>
    <recommendedName>
        <fullName evidence="4">EamA domain-containing protein</fullName>
    </recommendedName>
</protein>
<accession>A0A921SZR1</accession>
<dbReference type="Proteomes" id="UP000776700">
    <property type="component" value="Unassembled WGS sequence"/>
</dbReference>
<gene>
    <name evidence="2" type="ORF">K8V90_04230</name>
</gene>
<evidence type="ECO:0000313" key="2">
    <source>
        <dbReference type="EMBL" id="HJG96295.1"/>
    </source>
</evidence>
<feature type="transmembrane region" description="Helical" evidence="1">
    <location>
        <begin position="5"/>
        <end position="24"/>
    </location>
</feature>
<dbReference type="AlphaFoldDB" id="A0A921SZR1"/>
<feature type="transmembrane region" description="Helical" evidence="1">
    <location>
        <begin position="168"/>
        <end position="185"/>
    </location>
</feature>